<dbReference type="RefSeq" id="WP_104479861.1">
    <property type="nucleotide sequence ID" value="NZ_CP154825.1"/>
</dbReference>
<organism evidence="1 2">
    <name type="scientific">Actinokineospora auranticolor</name>
    <dbReference type="NCBI Taxonomy" id="155976"/>
    <lineage>
        <taxon>Bacteria</taxon>
        <taxon>Bacillati</taxon>
        <taxon>Actinomycetota</taxon>
        <taxon>Actinomycetes</taxon>
        <taxon>Pseudonocardiales</taxon>
        <taxon>Pseudonocardiaceae</taxon>
        <taxon>Actinokineospora</taxon>
    </lineage>
</organism>
<protein>
    <submittedName>
        <fullName evidence="1">Lantibiotic biosynthesis dehydratase-like protein</fullName>
    </submittedName>
</protein>
<reference evidence="1 2" key="1">
    <citation type="submission" date="2018-02" db="EMBL/GenBank/DDBJ databases">
        <title>Genomic Encyclopedia of Archaeal and Bacterial Type Strains, Phase II (KMG-II): from individual species to whole genera.</title>
        <authorList>
            <person name="Goeker M."/>
        </authorList>
    </citation>
    <scope>NUCLEOTIDE SEQUENCE [LARGE SCALE GENOMIC DNA]</scope>
    <source>
        <strain evidence="1 2">YU 961-1</strain>
    </source>
</reference>
<dbReference type="AlphaFoldDB" id="A0A2S6GPF3"/>
<comment type="caution">
    <text evidence="1">The sequence shown here is derived from an EMBL/GenBank/DDBJ whole genome shotgun (WGS) entry which is preliminary data.</text>
</comment>
<sequence>MTEQAWTPGGPKSVAEVPWRLLPVLVLRSAGFPWQLVEGLAHHACAEVLGEILEVTRSAHAHGATLRPVGNLSRGLKSKVRNLRPLPPSEAIDEAWRQEWNRLTEHLAALTERAELANQADRDRVDAEIDRIRLDPRFGDAVVCSSPSVYRDLGRGAKGSRLRRQIASYAQRLATKSETMSFFGPINYATVSPEVPGPSTWTWSGHRAIPARQAHVAARVHDAIAAAVLADDERVGGLVPRRKTALRPVRVSDPRSALIDAVDGEATVAELARRLGLDLDRVVAEFRAAVAAGRLTHDLAAPATEVDPLRWLRSRVDGPVLDLVDRVLALLADYPDADPDRKRGIQDEIQAVVPPTAGPASTSRFYNDRVIVHEAAVGTVEMSLRGELAADLTTAVAPVLDLLAHEAELTTRLTNRALARRLGPGRFPLTSVLRSGADLDIVPGTWLAEAVDIDPDAPVLDLAGLVPPTRGTEPVLCSIDVLVATPDPADYRPGVTPVVLGDIHDAALLTPWALQFHPDRDRVLRERDKAIVETLDGRTVLNVVSRRTTGLPPLEFPGIVLELGGGASAGRTAIGLDQLVVHSDGERAVLRSPELPGRELALHNGELDSGVHTALALPRIRRPRLPDAPHLPRITWGNVVLSRRRWTVASEAVLAVLGQAGELDRLRDMRFLAAEHGFPGRVFAKSPNERKPVYVDLASPDLLKGLERLAATAAELVFSEVLPAPEDAWLRDGDLRFPSEFRCVYLRSGRPRAEVAG</sequence>
<accession>A0A2S6GPF3</accession>
<proteinExistence type="predicted"/>
<dbReference type="OrthoDB" id="8428173at2"/>
<dbReference type="EMBL" id="PTIX01000008">
    <property type="protein sequence ID" value="PPK67099.1"/>
    <property type="molecule type" value="Genomic_DNA"/>
</dbReference>
<evidence type="ECO:0000313" key="2">
    <source>
        <dbReference type="Proteomes" id="UP000239203"/>
    </source>
</evidence>
<keyword evidence="2" id="KW-1185">Reference proteome</keyword>
<name>A0A2S6GPF3_9PSEU</name>
<evidence type="ECO:0000313" key="1">
    <source>
        <dbReference type="EMBL" id="PPK67099.1"/>
    </source>
</evidence>
<gene>
    <name evidence="1" type="ORF">CLV40_10896</name>
</gene>
<dbReference type="Proteomes" id="UP000239203">
    <property type="component" value="Unassembled WGS sequence"/>
</dbReference>